<keyword evidence="4" id="KW-1185">Reference proteome</keyword>
<keyword evidence="2" id="KW-0812">Transmembrane</keyword>
<dbReference type="RefSeq" id="WP_130407158.1">
    <property type="nucleotide sequence ID" value="NZ_SHKK01000001.1"/>
</dbReference>
<feature type="transmembrane region" description="Helical" evidence="2">
    <location>
        <begin position="32"/>
        <end position="51"/>
    </location>
</feature>
<protein>
    <submittedName>
        <fullName evidence="3">Uncharacterized protein</fullName>
    </submittedName>
</protein>
<dbReference type="EMBL" id="SHKK01000001">
    <property type="protein sequence ID" value="RZT82576.1"/>
    <property type="molecule type" value="Genomic_DNA"/>
</dbReference>
<sequence length="470" mass="49663">MDLTPLLAVLALLVAGFPLAFAILRSPFLALLFAPLAAALLSTVAVVLMLVVGGPLLLWIALVLAAGLVCAGWLLRRPGEPVPYGGWRHALLIVLPLLPPCLMIFEPASRWDAHSIWWLHAGYFANGSEYARTAIGSPAFVFSHTDYPPLASAPVAAVWSVVEPDFRTAQLVGALVTVSAVAMLVYLVRRTLARVSAWVAWVLAIAVGLATWSNVLYAVTGGLADALWSAAFAAAAVALLLGADPLRRPLLPLLLLTVAALSKNEGLIAVAGLAVLVTVRGRADLRRAALVWLPVLAGGAWAVLVRVLDAKSDITNGTFADQGAQRVQRFQVTIAAMWDVVGLVLVGAAVVALVGALFLRGRRRAAGLASDGWVWALNGYYLVVLIGTYLTGPNEIEWWLATSVQRVTLPVLLLATVSIAGWVAVALAGDGRAESPAAREPALLAAPRQRTGDWPDPRPPAVPTTTIRRS</sequence>
<feature type="transmembrane region" description="Helical" evidence="2">
    <location>
        <begin position="372"/>
        <end position="391"/>
    </location>
</feature>
<gene>
    <name evidence="3" type="ORF">EV382_5886</name>
</gene>
<dbReference type="AlphaFoldDB" id="A0A4Q7UMC5"/>
<feature type="region of interest" description="Disordered" evidence="1">
    <location>
        <begin position="434"/>
        <end position="470"/>
    </location>
</feature>
<feature type="transmembrane region" description="Helical" evidence="2">
    <location>
        <begin position="340"/>
        <end position="360"/>
    </location>
</feature>
<feature type="transmembrane region" description="Helical" evidence="2">
    <location>
        <begin position="56"/>
        <end position="75"/>
    </location>
</feature>
<feature type="transmembrane region" description="Helical" evidence="2">
    <location>
        <begin position="195"/>
        <end position="219"/>
    </location>
</feature>
<organism evidence="3 4">
    <name type="scientific">Micromonospora violae</name>
    <dbReference type="NCBI Taxonomy" id="1278207"/>
    <lineage>
        <taxon>Bacteria</taxon>
        <taxon>Bacillati</taxon>
        <taxon>Actinomycetota</taxon>
        <taxon>Actinomycetes</taxon>
        <taxon>Micromonosporales</taxon>
        <taxon>Micromonosporaceae</taxon>
        <taxon>Micromonospora</taxon>
    </lineage>
</organism>
<evidence type="ECO:0000256" key="1">
    <source>
        <dbReference type="SAM" id="MobiDB-lite"/>
    </source>
</evidence>
<proteinExistence type="predicted"/>
<evidence type="ECO:0000313" key="3">
    <source>
        <dbReference type="EMBL" id="RZT82576.1"/>
    </source>
</evidence>
<accession>A0A4Q7UMC5</accession>
<dbReference type="Proteomes" id="UP000293781">
    <property type="component" value="Unassembled WGS sequence"/>
</dbReference>
<reference evidence="3 4" key="1">
    <citation type="submission" date="2019-02" db="EMBL/GenBank/DDBJ databases">
        <title>Sequencing the genomes of 1000 actinobacteria strains.</title>
        <authorList>
            <person name="Klenk H.-P."/>
        </authorList>
    </citation>
    <scope>NUCLEOTIDE SEQUENCE [LARGE SCALE GENOMIC DNA]</scope>
    <source>
        <strain evidence="3 4">DSM 45888</strain>
    </source>
</reference>
<keyword evidence="2" id="KW-1133">Transmembrane helix</keyword>
<feature type="transmembrane region" description="Helical" evidence="2">
    <location>
        <begin position="289"/>
        <end position="308"/>
    </location>
</feature>
<name>A0A4Q7UMC5_9ACTN</name>
<feature type="transmembrane region" description="Helical" evidence="2">
    <location>
        <begin position="226"/>
        <end position="243"/>
    </location>
</feature>
<feature type="transmembrane region" description="Helical" evidence="2">
    <location>
        <begin position="171"/>
        <end position="189"/>
    </location>
</feature>
<evidence type="ECO:0000256" key="2">
    <source>
        <dbReference type="SAM" id="Phobius"/>
    </source>
</evidence>
<comment type="caution">
    <text evidence="3">The sequence shown here is derived from an EMBL/GenBank/DDBJ whole genome shotgun (WGS) entry which is preliminary data.</text>
</comment>
<dbReference type="OrthoDB" id="3366867at2"/>
<keyword evidence="2" id="KW-0472">Membrane</keyword>
<feature type="transmembrane region" description="Helical" evidence="2">
    <location>
        <begin position="249"/>
        <end position="277"/>
    </location>
</feature>
<feature type="transmembrane region" description="Helical" evidence="2">
    <location>
        <begin position="411"/>
        <end position="429"/>
    </location>
</feature>
<evidence type="ECO:0000313" key="4">
    <source>
        <dbReference type="Proteomes" id="UP000293781"/>
    </source>
</evidence>
<feature type="compositionally biased region" description="Low complexity" evidence="1">
    <location>
        <begin position="434"/>
        <end position="448"/>
    </location>
</feature>